<evidence type="ECO:0000259" key="1">
    <source>
        <dbReference type="Pfam" id="PF02350"/>
    </source>
</evidence>
<dbReference type="GO" id="GO:0006047">
    <property type="term" value="P:UDP-N-acetylglucosamine metabolic process"/>
    <property type="evidence" value="ECO:0007669"/>
    <property type="project" value="InterPro"/>
</dbReference>
<dbReference type="GO" id="GO:0004553">
    <property type="term" value="F:hydrolase activity, hydrolyzing O-glycosyl compounds"/>
    <property type="evidence" value="ECO:0007669"/>
    <property type="project" value="InterPro"/>
</dbReference>
<protein>
    <submittedName>
        <fullName evidence="2">GDP/UDP-N,N'-diacetylbacillosamine 2-epimerase (Hydrolysing)</fullName>
    </submittedName>
</protein>
<proteinExistence type="predicted"/>
<evidence type="ECO:0000313" key="3">
    <source>
        <dbReference type="Proteomes" id="UP000183639"/>
    </source>
</evidence>
<gene>
    <name evidence="2" type="ORF">SAMN04487861_10449</name>
</gene>
<dbReference type="InterPro" id="IPR003331">
    <property type="entry name" value="UDP_GlcNAc_Epimerase_2_dom"/>
</dbReference>
<dbReference type="InterPro" id="IPR029767">
    <property type="entry name" value="WecB-like"/>
</dbReference>
<dbReference type="AlphaFoldDB" id="A0A1I3CPN8"/>
<evidence type="ECO:0000313" key="2">
    <source>
        <dbReference type="EMBL" id="SFH76296.1"/>
    </source>
</evidence>
<dbReference type="InterPro" id="IPR020004">
    <property type="entry name" value="UDP-GlcNAc_Epase"/>
</dbReference>
<dbReference type="PANTHER" id="PTHR43174">
    <property type="entry name" value="UDP-N-ACETYLGLUCOSAMINE 2-EPIMERASE"/>
    <property type="match status" value="1"/>
</dbReference>
<organism evidence="2 3">
    <name type="scientific">Selenomonas ruminantium</name>
    <dbReference type="NCBI Taxonomy" id="971"/>
    <lineage>
        <taxon>Bacteria</taxon>
        <taxon>Bacillati</taxon>
        <taxon>Bacillota</taxon>
        <taxon>Negativicutes</taxon>
        <taxon>Selenomonadales</taxon>
        <taxon>Selenomonadaceae</taxon>
        <taxon>Selenomonas</taxon>
    </lineage>
</organism>
<dbReference type="NCBIfam" id="TIGR03568">
    <property type="entry name" value="NeuC_NnaA"/>
    <property type="match status" value="1"/>
</dbReference>
<dbReference type="Pfam" id="PF02350">
    <property type="entry name" value="Epimerase_2"/>
    <property type="match status" value="1"/>
</dbReference>
<accession>A0A1I3CPN8</accession>
<dbReference type="EMBL" id="FOQK01000004">
    <property type="protein sequence ID" value="SFH76296.1"/>
    <property type="molecule type" value="Genomic_DNA"/>
</dbReference>
<dbReference type="CDD" id="cd03786">
    <property type="entry name" value="GTB_UDP-GlcNAc_2-Epimerase"/>
    <property type="match status" value="1"/>
</dbReference>
<dbReference type="Proteomes" id="UP000183639">
    <property type="component" value="Unassembled WGS sequence"/>
</dbReference>
<dbReference type="Gene3D" id="3.40.50.2000">
    <property type="entry name" value="Glycogen Phosphorylase B"/>
    <property type="match status" value="2"/>
</dbReference>
<dbReference type="SUPFAM" id="SSF53756">
    <property type="entry name" value="UDP-Glycosyltransferase/glycogen phosphorylase"/>
    <property type="match status" value="1"/>
</dbReference>
<reference evidence="2 3" key="1">
    <citation type="submission" date="2016-10" db="EMBL/GenBank/DDBJ databases">
        <authorList>
            <person name="de Groot N.N."/>
        </authorList>
    </citation>
    <scope>NUCLEOTIDE SEQUENCE [LARGE SCALE GENOMIC DNA]</scope>
    <source>
        <strain evidence="2 3">Z108</strain>
    </source>
</reference>
<feature type="domain" description="UDP-N-acetylglucosamine 2-epimerase" evidence="1">
    <location>
        <begin position="28"/>
        <end position="365"/>
    </location>
</feature>
<dbReference type="PANTHER" id="PTHR43174:SF3">
    <property type="entry name" value="UDP-N-ACETYLGLUCOSAMINE 2-EPIMERASE"/>
    <property type="match status" value="1"/>
</dbReference>
<sequence>MRKVCVVTATRAEYGLLAPVVRELRKYENKNLKVDLIVTGTHLSQLYGLTVQEIKDSGQRIDLQVEIPVRSDTAMDISCNQAETLIKFTELFFKKQYSGVVLLGDRYEMLAVAIAAGNTNTPIVHINGGDTTEGAMDEWIRHSITKMSYLHMVTNEESRKRVIQLGENPARVFNYGSTSMDNILAVADMGKEDALKSIGLDLCHYILCTYHPVTIDEGKVEEQIEAFIEAIKAFSDMQFIVTKSNADQGGAKINELLDKAALPNLHVYASLGVRRYLSLMKYAELVLGNSSSGIIEAPALHVPTVNIGDRQRGRLQAESIINSGESVAEIAQGIEIAMSHEHKEKCRHITSPYGDGHAAPKIAQKVIEVLQGDIDLKKKFFDLSGGGML</sequence>
<name>A0A1I3CPN8_SELRU</name>